<evidence type="ECO:0000313" key="5">
    <source>
        <dbReference type="EMBL" id="TPX62951.1"/>
    </source>
</evidence>
<keyword evidence="6" id="KW-1185">Reference proteome</keyword>
<dbReference type="GO" id="GO:0103068">
    <property type="term" value="F:leukotriene C4 gamma-glutamyl transferase activity"/>
    <property type="evidence" value="ECO:0007669"/>
    <property type="project" value="UniProtKB-EC"/>
</dbReference>
<dbReference type="UniPathway" id="UPA00204"/>
<dbReference type="Gene3D" id="3.60.20.40">
    <property type="match status" value="1"/>
</dbReference>
<comment type="catalytic activity">
    <reaction evidence="3">
        <text>an N-terminal (5-L-glutamyl)-[peptide] + an alpha-amino acid = 5-L-glutamyl amino acid + an N-terminal L-alpha-aminoacyl-[peptide]</text>
        <dbReference type="Rhea" id="RHEA:23904"/>
        <dbReference type="Rhea" id="RHEA-COMP:9780"/>
        <dbReference type="Rhea" id="RHEA-COMP:9795"/>
        <dbReference type="ChEBI" id="CHEBI:77644"/>
        <dbReference type="ChEBI" id="CHEBI:78597"/>
        <dbReference type="ChEBI" id="CHEBI:78599"/>
        <dbReference type="ChEBI" id="CHEBI:78608"/>
        <dbReference type="EC" id="2.3.2.2"/>
    </reaction>
</comment>
<feature type="binding site" evidence="2">
    <location>
        <position position="436"/>
    </location>
    <ligand>
        <name>L-glutamate</name>
        <dbReference type="ChEBI" id="CHEBI:29985"/>
    </ligand>
</feature>
<feature type="binding site" evidence="2">
    <location>
        <begin position="464"/>
        <end position="465"/>
    </location>
    <ligand>
        <name>L-glutamate</name>
        <dbReference type="ChEBI" id="CHEBI:29985"/>
    </ligand>
</feature>
<reference evidence="5 6" key="1">
    <citation type="journal article" date="2019" name="Sci. Rep.">
        <title>Comparative genomics of chytrid fungi reveal insights into the obligate biotrophic and pathogenic lifestyle of Synchytrium endobioticum.</title>
        <authorList>
            <person name="van de Vossenberg B.T.L.H."/>
            <person name="Warris S."/>
            <person name="Nguyen H.D.T."/>
            <person name="van Gent-Pelzer M.P.E."/>
            <person name="Joly D.L."/>
            <person name="van de Geest H.C."/>
            <person name="Bonants P.J.M."/>
            <person name="Smith D.S."/>
            <person name="Levesque C.A."/>
            <person name="van der Lee T.A.J."/>
        </authorList>
    </citation>
    <scope>NUCLEOTIDE SEQUENCE [LARGE SCALE GENOMIC DNA]</scope>
    <source>
        <strain evidence="5 6">CBS 809.83</strain>
    </source>
</reference>
<evidence type="ECO:0000256" key="4">
    <source>
        <dbReference type="SAM" id="SignalP"/>
    </source>
</evidence>
<dbReference type="InterPro" id="IPR043138">
    <property type="entry name" value="GGT_lsub"/>
</dbReference>
<dbReference type="GO" id="GO:0006751">
    <property type="term" value="P:glutathione catabolic process"/>
    <property type="evidence" value="ECO:0007669"/>
    <property type="project" value="UniProtKB-UniRule"/>
</dbReference>
<proteinExistence type="predicted"/>
<comment type="catalytic activity">
    <reaction evidence="3">
        <text>glutathione + H2O = L-cysteinylglycine + L-glutamate</text>
        <dbReference type="Rhea" id="RHEA:28807"/>
        <dbReference type="ChEBI" id="CHEBI:15377"/>
        <dbReference type="ChEBI" id="CHEBI:29985"/>
        <dbReference type="ChEBI" id="CHEBI:57925"/>
        <dbReference type="ChEBI" id="CHEBI:61694"/>
        <dbReference type="EC" id="3.4.19.13"/>
    </reaction>
</comment>
<dbReference type="SUPFAM" id="SSF56235">
    <property type="entry name" value="N-terminal nucleophile aminohydrolases (Ntn hydrolases)"/>
    <property type="match status" value="1"/>
</dbReference>
<gene>
    <name evidence="5" type="ORF">PhCBS80983_g00226</name>
</gene>
<keyword evidence="3" id="KW-0808">Transferase</keyword>
<feature type="chain" id="PRO_5021334957" description="Glutathione hydrolase" evidence="4">
    <location>
        <begin position="21"/>
        <end position="596"/>
    </location>
</feature>
<dbReference type="FunFam" id="1.10.246.130:FF:000001">
    <property type="entry name" value="Gamma-glutamyltransferase 5 isoform 1"/>
    <property type="match status" value="1"/>
</dbReference>
<organism evidence="5 6">
    <name type="scientific">Powellomyces hirtus</name>
    <dbReference type="NCBI Taxonomy" id="109895"/>
    <lineage>
        <taxon>Eukaryota</taxon>
        <taxon>Fungi</taxon>
        <taxon>Fungi incertae sedis</taxon>
        <taxon>Chytridiomycota</taxon>
        <taxon>Chytridiomycota incertae sedis</taxon>
        <taxon>Chytridiomycetes</taxon>
        <taxon>Spizellomycetales</taxon>
        <taxon>Powellomycetaceae</taxon>
        <taxon>Powellomyces</taxon>
    </lineage>
</organism>
<keyword evidence="4" id="KW-0732">Signal</keyword>
<dbReference type="PANTHER" id="PTHR11686:SF62">
    <property type="entry name" value="GLUTATHIONE HYDROLASE"/>
    <property type="match status" value="1"/>
</dbReference>
<dbReference type="EC" id="2.3.2.2" evidence="3"/>
<sequence>MIFHVHLVPVILLAASSAIAAPIHGPQGDVCHKSYRNAGSQGRAPEYPVTGNKGAVVTEVDVCSNVGVDLLKKGGSAADAAIGASLCVGSLAAFHSGIGGGGFGLLRTADGTKRMFDFRETAPAASNETMFSNNTNPTASIVGGLAVAIPGELRAWEDLHRQYGKLSWKELFKPAIELNRNGFKIGNQLSVAINVKKYPFLCADPIWREVYCPNGTAKGEGEWIRNKRYAITLEKIAKGGPDMFYNGELARTTVAAVQARGGIMTVQDLIDYVLQWRKPNNITYAGKHRVTAGVAPSSGNVVLSALQTLDTFPAADFSQKTNLTAHRLVEAMKFGYGERTTFGDPDFVGNVTKLQASYLLPAYAKEKSAKILDNATHPVELYNPSNSEVLSDSGTSHISAVDSTGMAITLTTSVNTFWGSQIMTPDGFILDNTMDDFSSPLTKNYYGYVPTKANFIRPGKRPLSSMSPVIVENLKTGALELATGSAGGSRIITAVLQNVYRVLASDGQLDLQQSINAPRIHDQLQPNVTSLEWAEPSIPGFQGFDNATALSLKEKGHITIYVAPGQSTAQGVQRFRNGTFLAAAEIRQFSARGAAL</sequence>
<dbReference type="PANTHER" id="PTHR11686">
    <property type="entry name" value="GAMMA GLUTAMYL TRANSPEPTIDASE"/>
    <property type="match status" value="1"/>
</dbReference>
<dbReference type="InterPro" id="IPR000101">
    <property type="entry name" value="GGT_peptidase"/>
</dbReference>
<feature type="binding site" evidence="2">
    <location>
        <position position="488"/>
    </location>
    <ligand>
        <name>L-glutamate</name>
        <dbReference type="ChEBI" id="CHEBI:29985"/>
    </ligand>
</feature>
<evidence type="ECO:0000256" key="2">
    <source>
        <dbReference type="PIRSR" id="PIRSR600101-2"/>
    </source>
</evidence>
<keyword evidence="3" id="KW-0012">Acyltransferase</keyword>
<dbReference type="NCBIfam" id="TIGR00066">
    <property type="entry name" value="g_glut_trans"/>
    <property type="match status" value="1"/>
</dbReference>
<feature type="active site" description="Nucleophile" evidence="1">
    <location>
        <position position="395"/>
    </location>
</feature>
<comment type="pathway">
    <text evidence="3">Sulfur metabolism; glutathione metabolism.</text>
</comment>
<accession>A0A507EGN1</accession>
<comment type="function">
    <text evidence="3">Cleaves the gamma-glutamyl peptide bond of glutathione and glutathione conjugates.</text>
</comment>
<name>A0A507EGN1_9FUNG</name>
<protein>
    <recommendedName>
        <fullName evidence="3">Glutathione hydrolase</fullName>
        <ecNumber evidence="3">2.3.2.2</ecNumber>
        <ecNumber evidence="3">3.4.19.13</ecNumber>
    </recommendedName>
    <alternativeName>
        <fullName evidence="3">Gamma-glutamyltransferase</fullName>
    </alternativeName>
    <alternativeName>
        <fullName evidence="3">Gamma-glutamyltranspeptidase</fullName>
    </alternativeName>
</protein>
<comment type="catalytic activity">
    <reaction evidence="3">
        <text>an S-substituted glutathione + H2O = an S-substituted L-cysteinylglycine + L-glutamate</text>
        <dbReference type="Rhea" id="RHEA:59468"/>
        <dbReference type="ChEBI" id="CHEBI:15377"/>
        <dbReference type="ChEBI" id="CHEBI:29985"/>
        <dbReference type="ChEBI" id="CHEBI:90779"/>
        <dbReference type="ChEBI" id="CHEBI:143103"/>
        <dbReference type="EC" id="3.4.19.13"/>
    </reaction>
</comment>
<dbReference type="InterPro" id="IPR029055">
    <property type="entry name" value="Ntn_hydrolases_N"/>
</dbReference>
<dbReference type="InterPro" id="IPR043137">
    <property type="entry name" value="GGT_ssub_C"/>
</dbReference>
<feature type="binding site" evidence="2">
    <location>
        <begin position="413"/>
        <end position="415"/>
    </location>
    <ligand>
        <name>L-glutamate</name>
        <dbReference type="ChEBI" id="CHEBI:29985"/>
    </ligand>
</feature>
<evidence type="ECO:0000256" key="1">
    <source>
        <dbReference type="PIRSR" id="PIRSR600101-1"/>
    </source>
</evidence>
<feature type="signal peptide" evidence="4">
    <location>
        <begin position="1"/>
        <end position="20"/>
    </location>
</feature>
<dbReference type="GO" id="GO:0036374">
    <property type="term" value="F:glutathione hydrolase activity"/>
    <property type="evidence" value="ECO:0007669"/>
    <property type="project" value="UniProtKB-UniRule"/>
</dbReference>
<dbReference type="EC" id="3.4.19.13" evidence="3"/>
<dbReference type="Proteomes" id="UP000318582">
    <property type="component" value="Unassembled WGS sequence"/>
</dbReference>
<dbReference type="EMBL" id="QEAQ01000001">
    <property type="protein sequence ID" value="TPX62951.1"/>
    <property type="molecule type" value="Genomic_DNA"/>
</dbReference>
<evidence type="ECO:0000313" key="6">
    <source>
        <dbReference type="Proteomes" id="UP000318582"/>
    </source>
</evidence>
<dbReference type="PRINTS" id="PR01210">
    <property type="entry name" value="GGTRANSPTASE"/>
</dbReference>
<dbReference type="STRING" id="109895.A0A507EGN1"/>
<dbReference type="Gene3D" id="1.10.246.130">
    <property type="match status" value="1"/>
</dbReference>
<evidence type="ECO:0000256" key="3">
    <source>
        <dbReference type="RuleBase" id="RU368068"/>
    </source>
</evidence>
<feature type="binding site" evidence="2">
    <location>
        <position position="119"/>
    </location>
    <ligand>
        <name>L-glutamate</name>
        <dbReference type="ChEBI" id="CHEBI:29985"/>
    </ligand>
</feature>
<keyword evidence="3" id="KW-0378">Hydrolase</keyword>
<dbReference type="AlphaFoldDB" id="A0A507EGN1"/>
<comment type="caution">
    <text evidence="5">The sequence shown here is derived from an EMBL/GenBank/DDBJ whole genome shotgun (WGS) entry which is preliminary data.</text>
</comment>
<dbReference type="Pfam" id="PF01019">
    <property type="entry name" value="G_glu_transpept"/>
    <property type="match status" value="1"/>
</dbReference>
<dbReference type="GO" id="GO:0005886">
    <property type="term" value="C:plasma membrane"/>
    <property type="evidence" value="ECO:0007669"/>
    <property type="project" value="TreeGrafter"/>
</dbReference>